<feature type="domain" description="Tudor" evidence="1">
    <location>
        <begin position="66"/>
        <end position="104"/>
    </location>
</feature>
<evidence type="ECO:0000259" key="1">
    <source>
        <dbReference type="PROSITE" id="PS50304"/>
    </source>
</evidence>
<accession>A0ABR2FP42</accession>
<dbReference type="PROSITE" id="PS50304">
    <property type="entry name" value="TUDOR"/>
    <property type="match status" value="1"/>
</dbReference>
<evidence type="ECO:0000313" key="3">
    <source>
        <dbReference type="Proteomes" id="UP001472677"/>
    </source>
</evidence>
<comment type="caution">
    <text evidence="2">The sequence shown here is derived from an EMBL/GenBank/DDBJ whole genome shotgun (WGS) entry which is preliminary data.</text>
</comment>
<reference evidence="2 3" key="1">
    <citation type="journal article" date="2024" name="G3 (Bethesda)">
        <title>Genome assembly of Hibiscus sabdariffa L. provides insights into metabolisms of medicinal natural products.</title>
        <authorList>
            <person name="Kim T."/>
        </authorList>
    </citation>
    <scope>NUCLEOTIDE SEQUENCE [LARGE SCALE GENOMIC DNA]</scope>
    <source>
        <strain evidence="2">TK-2024</strain>
        <tissue evidence="2">Old leaves</tissue>
    </source>
</reference>
<evidence type="ECO:0000313" key="2">
    <source>
        <dbReference type="EMBL" id="KAK8583672.1"/>
    </source>
</evidence>
<dbReference type="EMBL" id="JBBPBM010000005">
    <property type="protein sequence ID" value="KAK8583672.1"/>
    <property type="molecule type" value="Genomic_DNA"/>
</dbReference>
<name>A0ABR2FP42_9ROSI</name>
<protein>
    <recommendedName>
        <fullName evidence="1">Tudor domain-containing protein</fullName>
    </recommendedName>
</protein>
<sequence>MSRFQEDEQVMGFMDRLAAGNVERDQSWGWNMSSDPCKDKWLGVSCDLESKSVKEVVLHQLNLTGVLDVGSACRASSPENSQQKPAKVNAGNEVKKPFQVTIID</sequence>
<dbReference type="Proteomes" id="UP001472677">
    <property type="component" value="Unassembled WGS sequence"/>
</dbReference>
<organism evidence="2 3">
    <name type="scientific">Hibiscus sabdariffa</name>
    <name type="common">roselle</name>
    <dbReference type="NCBI Taxonomy" id="183260"/>
    <lineage>
        <taxon>Eukaryota</taxon>
        <taxon>Viridiplantae</taxon>
        <taxon>Streptophyta</taxon>
        <taxon>Embryophyta</taxon>
        <taxon>Tracheophyta</taxon>
        <taxon>Spermatophyta</taxon>
        <taxon>Magnoliopsida</taxon>
        <taxon>eudicotyledons</taxon>
        <taxon>Gunneridae</taxon>
        <taxon>Pentapetalae</taxon>
        <taxon>rosids</taxon>
        <taxon>malvids</taxon>
        <taxon>Malvales</taxon>
        <taxon>Malvaceae</taxon>
        <taxon>Malvoideae</taxon>
        <taxon>Hibiscus</taxon>
    </lineage>
</organism>
<dbReference type="InterPro" id="IPR002999">
    <property type="entry name" value="Tudor"/>
</dbReference>
<proteinExistence type="predicted"/>
<keyword evidence="3" id="KW-1185">Reference proteome</keyword>
<gene>
    <name evidence="2" type="ORF">V6N12_067934</name>
</gene>